<dbReference type="EMBL" id="JALJOV010000215">
    <property type="protein sequence ID" value="KAK9865811.1"/>
    <property type="molecule type" value="Genomic_DNA"/>
</dbReference>
<dbReference type="AlphaFoldDB" id="A0AAW1T7R6"/>
<feature type="compositionally biased region" description="Basic and acidic residues" evidence="1">
    <location>
        <begin position="1"/>
        <end position="10"/>
    </location>
</feature>
<feature type="region of interest" description="Disordered" evidence="1">
    <location>
        <begin position="1"/>
        <end position="66"/>
    </location>
</feature>
<reference evidence="2 3" key="1">
    <citation type="journal article" date="2024" name="Nat. Commun.">
        <title>Phylogenomics reveals the evolutionary origins of lichenization in chlorophyte algae.</title>
        <authorList>
            <person name="Puginier C."/>
            <person name="Libourel C."/>
            <person name="Otte J."/>
            <person name="Skaloud P."/>
            <person name="Haon M."/>
            <person name="Grisel S."/>
            <person name="Petersen M."/>
            <person name="Berrin J.G."/>
            <person name="Delaux P.M."/>
            <person name="Dal Grande F."/>
            <person name="Keller J."/>
        </authorList>
    </citation>
    <scope>NUCLEOTIDE SEQUENCE [LARGE SCALE GENOMIC DNA]</scope>
    <source>
        <strain evidence="2 3">SAG 2523</strain>
    </source>
</reference>
<protein>
    <submittedName>
        <fullName evidence="2">Uncharacterized protein</fullName>
    </submittedName>
</protein>
<name>A0AAW1T7R6_9CHLO</name>
<evidence type="ECO:0000313" key="2">
    <source>
        <dbReference type="EMBL" id="KAK9865811.1"/>
    </source>
</evidence>
<organism evidence="2 3">
    <name type="scientific">Apatococcus fuscideae</name>
    <dbReference type="NCBI Taxonomy" id="2026836"/>
    <lineage>
        <taxon>Eukaryota</taxon>
        <taxon>Viridiplantae</taxon>
        <taxon>Chlorophyta</taxon>
        <taxon>core chlorophytes</taxon>
        <taxon>Trebouxiophyceae</taxon>
        <taxon>Chlorellales</taxon>
        <taxon>Chlorellaceae</taxon>
        <taxon>Apatococcus</taxon>
    </lineage>
</organism>
<evidence type="ECO:0000256" key="1">
    <source>
        <dbReference type="SAM" id="MobiDB-lite"/>
    </source>
</evidence>
<sequence>MTQPHERNWQDRNWNYAPDSEQPGGAQPSGRSFQEPKPYERSDLQSAYPESRAPRGSNMAPADTNRPTVLYENRQCALTWGSNFPDHVKVRKYINFWPLRFVAGAQFDRRNRYFTYGASCRDSLIGGKLSLNIPASRIEYRRKISLPFADAMVNVACSYAGLWNRTVPFKPIVGIQWQLANGQAMVGQNSLSLRQRIPVYYRLQADVMATARIPMPQMGFGGGPNGQGGFQVGTSAPFELSIAELTPVLVL</sequence>
<comment type="caution">
    <text evidence="2">The sequence shown here is derived from an EMBL/GenBank/DDBJ whole genome shotgun (WGS) entry which is preliminary data.</text>
</comment>
<proteinExistence type="predicted"/>
<evidence type="ECO:0000313" key="3">
    <source>
        <dbReference type="Proteomes" id="UP001485043"/>
    </source>
</evidence>
<keyword evidence="3" id="KW-1185">Reference proteome</keyword>
<gene>
    <name evidence="2" type="ORF">WJX84_003948</name>
</gene>
<accession>A0AAW1T7R6</accession>
<dbReference type="Proteomes" id="UP001485043">
    <property type="component" value="Unassembled WGS sequence"/>
</dbReference>